<keyword evidence="3" id="KW-1185">Reference proteome</keyword>
<dbReference type="Proteomes" id="UP000799291">
    <property type="component" value="Unassembled WGS sequence"/>
</dbReference>
<gene>
    <name evidence="2" type="ORF">K458DRAFT_407471</name>
</gene>
<evidence type="ECO:0000256" key="1">
    <source>
        <dbReference type="SAM" id="MobiDB-lite"/>
    </source>
</evidence>
<organism evidence="2 3">
    <name type="scientific">Lentithecium fluviatile CBS 122367</name>
    <dbReference type="NCBI Taxonomy" id="1168545"/>
    <lineage>
        <taxon>Eukaryota</taxon>
        <taxon>Fungi</taxon>
        <taxon>Dikarya</taxon>
        <taxon>Ascomycota</taxon>
        <taxon>Pezizomycotina</taxon>
        <taxon>Dothideomycetes</taxon>
        <taxon>Pleosporomycetidae</taxon>
        <taxon>Pleosporales</taxon>
        <taxon>Massarineae</taxon>
        <taxon>Lentitheciaceae</taxon>
        <taxon>Lentithecium</taxon>
    </lineage>
</organism>
<sequence length="742" mass="84204">MYRGFPIAAVCETKDPRKHRCRAPARQYLPPWGSSSLRQDPPPRGRRSTLPMVLCTRCVGRVARAPIRRTQWQRIQRRYYSSTEAEEDIQNLLTTYDGDNDANWFQKAREMLLKRELPRQTRRLDSEREYQLYVALRDFLPREYVGVFAIKTPPHEKTPSVGNHLIFFNAMTTTGKLRPDGTDALHSPGHAFNRRMWTGGNLRVNRATYFDPEVGYRRDAECVCIERIKDVHLRGEGDTAKIFVTIERRFARAETLRDSIGDPSVGIRGSSALLRKQADMDGWGDAFMMDERTLVFMRDRSVAELDDIQAGKTTPTRYLDPPGTPDFSHKLTPTSALLFRFSALTFNAHAIHLDRDYTRNVEGHRNLLVHGPLTLMLMLRLVSGHLALQPGDPQAVQSIEYRNLAPLYCDEEMRICAREKTSLRTEDGGIYDVWIEGPSGGMAVKGTLRTTRVPQQTISKNTWAIKAPKGTSKDNRTVASPTPRIHKVKTRTLKESSPSKPFKVTPFTLPGEDKPRTSGPAPEKPAPKNSTHEPFIPAPTPGLLPLAGIITGRRTSTTHNRSRVLHWTPARLYSTSSALHSRVSSINTSSRPYHPYSTTTQTTKDPKQDPKDTRQPNDSSSSSSTPNFKISRVVAPPQSMRPSMSPISHRIADTIWRRNERDKKYDPVPIIRSYGASEWPTTFERKGVRLIVPNQPRIRAVMPPAKRWQKWEKGVWKSRKGGMAYQDDLKKAMYRNAVDGPN</sequence>
<evidence type="ECO:0008006" key="4">
    <source>
        <dbReference type="Google" id="ProtNLM"/>
    </source>
</evidence>
<dbReference type="AlphaFoldDB" id="A0A6G1IPS1"/>
<feature type="region of interest" description="Disordered" evidence="1">
    <location>
        <begin position="25"/>
        <end position="48"/>
    </location>
</feature>
<dbReference type="PANTHER" id="PTHR28152:SF1">
    <property type="entry name" value="HYDROXYACYL-THIOESTER DEHYDRATASE TYPE 2, MITOCHONDRIAL"/>
    <property type="match status" value="1"/>
</dbReference>
<accession>A0A6G1IPS1</accession>
<dbReference type="Gene3D" id="3.10.129.10">
    <property type="entry name" value="Hotdog Thioesterase"/>
    <property type="match status" value="1"/>
</dbReference>
<feature type="compositionally biased region" description="Basic and acidic residues" evidence="1">
    <location>
        <begin position="604"/>
        <end position="615"/>
    </location>
</feature>
<reference evidence="2" key="1">
    <citation type="journal article" date="2020" name="Stud. Mycol.">
        <title>101 Dothideomycetes genomes: a test case for predicting lifestyles and emergence of pathogens.</title>
        <authorList>
            <person name="Haridas S."/>
            <person name="Albert R."/>
            <person name="Binder M."/>
            <person name="Bloem J."/>
            <person name="Labutti K."/>
            <person name="Salamov A."/>
            <person name="Andreopoulos B."/>
            <person name="Baker S."/>
            <person name="Barry K."/>
            <person name="Bills G."/>
            <person name="Bluhm B."/>
            <person name="Cannon C."/>
            <person name="Castanera R."/>
            <person name="Culley D."/>
            <person name="Daum C."/>
            <person name="Ezra D."/>
            <person name="Gonzalez J."/>
            <person name="Henrissat B."/>
            <person name="Kuo A."/>
            <person name="Liang C."/>
            <person name="Lipzen A."/>
            <person name="Lutzoni F."/>
            <person name="Magnuson J."/>
            <person name="Mondo S."/>
            <person name="Nolan M."/>
            <person name="Ohm R."/>
            <person name="Pangilinan J."/>
            <person name="Park H.-J."/>
            <person name="Ramirez L."/>
            <person name="Alfaro M."/>
            <person name="Sun H."/>
            <person name="Tritt A."/>
            <person name="Yoshinaga Y."/>
            <person name="Zwiers L.-H."/>
            <person name="Turgeon B."/>
            <person name="Goodwin S."/>
            <person name="Spatafora J."/>
            <person name="Crous P."/>
            <person name="Grigoriev I."/>
        </authorList>
    </citation>
    <scope>NUCLEOTIDE SEQUENCE</scope>
    <source>
        <strain evidence="2">CBS 122367</strain>
    </source>
</reference>
<proteinExistence type="predicted"/>
<dbReference type="EMBL" id="MU005598">
    <property type="protein sequence ID" value="KAF2680145.1"/>
    <property type="molecule type" value="Genomic_DNA"/>
</dbReference>
<evidence type="ECO:0000313" key="2">
    <source>
        <dbReference type="EMBL" id="KAF2680145.1"/>
    </source>
</evidence>
<dbReference type="PANTHER" id="PTHR28152">
    <property type="entry name" value="HYDROXYACYL-THIOESTER DEHYDRATASE TYPE 2, MITOCHONDRIAL"/>
    <property type="match status" value="1"/>
</dbReference>
<dbReference type="GO" id="GO:0005739">
    <property type="term" value="C:mitochondrion"/>
    <property type="evidence" value="ECO:0007669"/>
    <property type="project" value="TreeGrafter"/>
</dbReference>
<name>A0A6G1IPS1_9PLEO</name>
<feature type="region of interest" description="Disordered" evidence="1">
    <location>
        <begin position="489"/>
        <end position="542"/>
    </location>
</feature>
<protein>
    <recommendedName>
        <fullName evidence="4">Thioesterase/thiol ester dehydrase-isomerase</fullName>
    </recommendedName>
</protein>
<dbReference type="GO" id="GO:0019171">
    <property type="term" value="F:(3R)-hydroxyacyl-[acyl-carrier-protein] dehydratase activity"/>
    <property type="evidence" value="ECO:0007669"/>
    <property type="project" value="TreeGrafter"/>
</dbReference>
<dbReference type="SUPFAM" id="SSF54637">
    <property type="entry name" value="Thioesterase/thiol ester dehydrase-isomerase"/>
    <property type="match status" value="1"/>
</dbReference>
<evidence type="ECO:0000313" key="3">
    <source>
        <dbReference type="Proteomes" id="UP000799291"/>
    </source>
</evidence>
<dbReference type="InterPro" id="IPR052741">
    <property type="entry name" value="Mitochondrial_HTD2"/>
</dbReference>
<dbReference type="OrthoDB" id="3257538at2759"/>
<dbReference type="InterPro" id="IPR029069">
    <property type="entry name" value="HotDog_dom_sf"/>
</dbReference>
<feature type="region of interest" description="Disordered" evidence="1">
    <location>
        <begin position="583"/>
        <end position="630"/>
    </location>
</feature>